<keyword evidence="4 6" id="KW-1133">Transmembrane helix</keyword>
<feature type="transmembrane region" description="Helical" evidence="6">
    <location>
        <begin position="134"/>
        <end position="152"/>
    </location>
</feature>
<keyword evidence="5 6" id="KW-0472">Membrane</keyword>
<feature type="transmembrane region" description="Helical" evidence="6">
    <location>
        <begin position="529"/>
        <end position="548"/>
    </location>
</feature>
<feature type="transmembrane region" description="Helical" evidence="6">
    <location>
        <begin position="402"/>
        <end position="422"/>
    </location>
</feature>
<comment type="similarity">
    <text evidence="2">Belongs to the major facilitator superfamily. Proton-dependent oligopeptide transporter (POT/PTR) (TC 2.A.17) family.</text>
</comment>
<dbReference type="Gene3D" id="1.20.1250.20">
    <property type="entry name" value="MFS general substrate transporter like domains"/>
    <property type="match status" value="1"/>
</dbReference>
<evidence type="ECO:0008006" key="9">
    <source>
        <dbReference type="Google" id="ProtNLM"/>
    </source>
</evidence>
<evidence type="ECO:0000256" key="5">
    <source>
        <dbReference type="ARBA" id="ARBA00023136"/>
    </source>
</evidence>
<feature type="transmembrane region" description="Helical" evidence="6">
    <location>
        <begin position="95"/>
        <end position="114"/>
    </location>
</feature>
<evidence type="ECO:0000313" key="8">
    <source>
        <dbReference type="Proteomes" id="UP000316621"/>
    </source>
</evidence>
<gene>
    <name evidence="7" type="ORF">C5167_025291</name>
</gene>
<evidence type="ECO:0000256" key="2">
    <source>
        <dbReference type="ARBA" id="ARBA00005982"/>
    </source>
</evidence>
<accession>A0A4Y7JV02</accession>
<dbReference type="Pfam" id="PF00854">
    <property type="entry name" value="PTR2"/>
    <property type="match status" value="1"/>
</dbReference>
<keyword evidence="8" id="KW-1185">Reference proteome</keyword>
<feature type="transmembrane region" description="Helical" evidence="6">
    <location>
        <begin position="358"/>
        <end position="381"/>
    </location>
</feature>
<reference evidence="7 8" key="1">
    <citation type="journal article" date="2018" name="Science">
        <title>The opium poppy genome and morphinan production.</title>
        <authorList>
            <person name="Guo L."/>
            <person name="Winzer T."/>
            <person name="Yang X."/>
            <person name="Li Y."/>
            <person name="Ning Z."/>
            <person name="He Z."/>
            <person name="Teodor R."/>
            <person name="Lu Y."/>
            <person name="Bowser T.A."/>
            <person name="Graham I.A."/>
            <person name="Ye K."/>
        </authorList>
    </citation>
    <scope>NUCLEOTIDE SEQUENCE [LARGE SCALE GENOMIC DNA]</scope>
    <source>
        <strain evidence="8">cv. HN1</strain>
        <tissue evidence="7">Leaves</tissue>
    </source>
</reference>
<dbReference type="InterPro" id="IPR036259">
    <property type="entry name" value="MFS_trans_sf"/>
</dbReference>
<dbReference type="SUPFAM" id="SSF103473">
    <property type="entry name" value="MFS general substrate transporter"/>
    <property type="match status" value="1"/>
</dbReference>
<feature type="transmembrane region" description="Helical" evidence="6">
    <location>
        <begin position="210"/>
        <end position="235"/>
    </location>
</feature>
<organism evidence="7 8">
    <name type="scientific">Papaver somniferum</name>
    <name type="common">Opium poppy</name>
    <dbReference type="NCBI Taxonomy" id="3469"/>
    <lineage>
        <taxon>Eukaryota</taxon>
        <taxon>Viridiplantae</taxon>
        <taxon>Streptophyta</taxon>
        <taxon>Embryophyta</taxon>
        <taxon>Tracheophyta</taxon>
        <taxon>Spermatophyta</taxon>
        <taxon>Magnoliopsida</taxon>
        <taxon>Ranunculales</taxon>
        <taxon>Papaveraceae</taxon>
        <taxon>Papaveroideae</taxon>
        <taxon>Papaver</taxon>
    </lineage>
</organism>
<feature type="transmembrane region" description="Helical" evidence="6">
    <location>
        <begin position="182"/>
        <end position="204"/>
    </location>
</feature>
<feature type="transmembrane region" description="Helical" evidence="6">
    <location>
        <begin position="63"/>
        <end position="83"/>
    </location>
</feature>
<dbReference type="Proteomes" id="UP000316621">
    <property type="component" value="Chromosome 5"/>
</dbReference>
<evidence type="ECO:0000313" key="7">
    <source>
        <dbReference type="EMBL" id="RZC63535.1"/>
    </source>
</evidence>
<dbReference type="Gramene" id="RZC63535">
    <property type="protein sequence ID" value="RZC63535"/>
    <property type="gene ID" value="C5167_025291"/>
</dbReference>
<keyword evidence="3 6" id="KW-0812">Transmembrane</keyword>
<sequence>MEEVHGFVYWKGNPANKDNHGGFRAARFIYFMVVMMNVTYASNVLNLVTYLRGTMHMDVATSSTTVTNFIGVSCACALIGGFLSDSYITRFKTILIFGPLEFLGFGLLALQAYLPSLQPPPCDISSRFSNCKQVQGNHAALLYIALYITAFGEGCLRANLASFGGDQFDDNDPSELQKKSKFFNWFTFSISLGALMGLTFVVWIQNNKGWGVGFAVSSAIILLGLLVFAFGFSLFRHQIPQGSPLTRMLQVFISAFQKRKLRFPVNEQDAYLKEHNKEERVGEVLTHTEGFKWLDKAIISNKKAEDSYVCSVSQVEETKIIFRMIPIFISVTIGYIPIRLLLTLTVQQGMTMNTKLGFIHIPPASLVVIPTIFQMVILVAYDQFFVPFARRITRCPSGITPLQRAGVGFMASALASCIGALIEGKRKQIAGRNGLMDSGEPIPMSVMWLLIQFIVICINDVFTPVGLLQFFNTEVSRGMKSLGTAIFWCVLGLSSLMGSALITLVNRITKNGDIGWLEGNNLNRNYLDLFYWLLSILALFSFFNYLYWARRYEYRRHNPTPS</sequence>
<evidence type="ECO:0000256" key="1">
    <source>
        <dbReference type="ARBA" id="ARBA00004141"/>
    </source>
</evidence>
<feature type="transmembrane region" description="Helical" evidence="6">
    <location>
        <begin position="442"/>
        <end position="462"/>
    </location>
</feature>
<evidence type="ECO:0000256" key="3">
    <source>
        <dbReference type="ARBA" id="ARBA00022692"/>
    </source>
</evidence>
<dbReference type="InterPro" id="IPR000109">
    <property type="entry name" value="POT_fam"/>
</dbReference>
<dbReference type="OrthoDB" id="8904098at2759"/>
<dbReference type="AlphaFoldDB" id="A0A4Y7JV02"/>
<dbReference type="GO" id="GO:0016020">
    <property type="term" value="C:membrane"/>
    <property type="evidence" value="ECO:0007669"/>
    <property type="project" value="UniProtKB-SubCell"/>
</dbReference>
<dbReference type="OMA" id="CKEAHGW"/>
<feature type="transmembrane region" description="Helical" evidence="6">
    <location>
        <begin position="320"/>
        <end position="338"/>
    </location>
</feature>
<feature type="transmembrane region" description="Helical" evidence="6">
    <location>
        <begin position="28"/>
        <end position="51"/>
    </location>
</feature>
<evidence type="ECO:0000256" key="4">
    <source>
        <dbReference type="ARBA" id="ARBA00022989"/>
    </source>
</evidence>
<proteinExistence type="inferred from homology"/>
<dbReference type="GO" id="GO:0022857">
    <property type="term" value="F:transmembrane transporter activity"/>
    <property type="evidence" value="ECO:0007669"/>
    <property type="project" value="InterPro"/>
</dbReference>
<dbReference type="PANTHER" id="PTHR11654">
    <property type="entry name" value="OLIGOPEPTIDE TRANSPORTER-RELATED"/>
    <property type="match status" value="1"/>
</dbReference>
<name>A0A4Y7JV02_PAPSO</name>
<protein>
    <recommendedName>
        <fullName evidence="9">Major facilitator superfamily (MFS) profile domain-containing protein</fullName>
    </recommendedName>
</protein>
<feature type="transmembrane region" description="Helical" evidence="6">
    <location>
        <begin position="482"/>
        <end position="509"/>
    </location>
</feature>
<comment type="subcellular location">
    <subcellularLocation>
        <location evidence="1">Membrane</location>
        <topology evidence="1">Multi-pass membrane protein</topology>
    </subcellularLocation>
</comment>
<dbReference type="EMBL" id="CM010719">
    <property type="protein sequence ID" value="RZC63535.1"/>
    <property type="molecule type" value="Genomic_DNA"/>
</dbReference>
<evidence type="ECO:0000256" key="6">
    <source>
        <dbReference type="SAM" id="Phobius"/>
    </source>
</evidence>